<accession>A0A011P1E3</accession>
<gene>
    <name evidence="1" type="ORF">AW10_01153</name>
</gene>
<dbReference type="EMBL" id="JEMX01000022">
    <property type="protein sequence ID" value="EXI81421.1"/>
    <property type="molecule type" value="Genomic_DNA"/>
</dbReference>
<organism evidence="1 2">
    <name type="scientific">Candidatus Accumulibacter appositus</name>
    <dbReference type="NCBI Taxonomy" id="1454003"/>
    <lineage>
        <taxon>Bacteria</taxon>
        <taxon>Pseudomonadati</taxon>
        <taxon>Pseudomonadota</taxon>
        <taxon>Betaproteobacteria</taxon>
        <taxon>Candidatus Accumulibacter</taxon>
    </lineage>
</organism>
<dbReference type="PATRIC" id="fig|1454003.3.peg.1187"/>
<name>A0A011P1E3_9PROT</name>
<proteinExistence type="predicted"/>
<evidence type="ECO:0000313" key="1">
    <source>
        <dbReference type="EMBL" id="EXI81421.1"/>
    </source>
</evidence>
<evidence type="ECO:0000313" key="2">
    <source>
        <dbReference type="Proteomes" id="UP000021816"/>
    </source>
</evidence>
<dbReference type="AlphaFoldDB" id="A0A011P1E3"/>
<dbReference type="Proteomes" id="UP000021816">
    <property type="component" value="Unassembled WGS sequence"/>
</dbReference>
<sequence length="76" mass="8061">MTTLSGPSPDQRIPPTSLAAVSDTLSGVPARDFGDLRDELGGRHSGDFLRLQRLLEHGDGFQLVFAACVSVAHATK</sequence>
<dbReference type="STRING" id="1454003.AW10_01153"/>
<reference evidence="1 2" key="1">
    <citation type="submission" date="2014-02" db="EMBL/GenBank/DDBJ databases">
        <title>Expanding our view of genomic diversity in Candidatus Accumulibacter clades.</title>
        <authorList>
            <person name="Skennerton C.T."/>
            <person name="Barr J.J."/>
            <person name="Slater F.R."/>
            <person name="Bond P.L."/>
            <person name="Tyson G.W."/>
        </authorList>
    </citation>
    <scope>NUCLEOTIDE SEQUENCE [LARGE SCALE GENOMIC DNA]</scope>
    <source>
        <strain evidence="2">BA-92</strain>
    </source>
</reference>
<comment type="caution">
    <text evidence="1">The sequence shown here is derived from an EMBL/GenBank/DDBJ whole genome shotgun (WGS) entry which is preliminary data.</text>
</comment>
<protein>
    <submittedName>
        <fullName evidence="1">Uncharacterized protein</fullName>
    </submittedName>
</protein>